<feature type="transmembrane region" description="Helical" evidence="1">
    <location>
        <begin position="42"/>
        <end position="63"/>
    </location>
</feature>
<keyword evidence="1" id="KW-0472">Membrane</keyword>
<name>A0ABS7XNC5_9FLAO</name>
<comment type="caution">
    <text evidence="2">The sequence shown here is derived from an EMBL/GenBank/DDBJ whole genome shotgun (WGS) entry which is preliminary data.</text>
</comment>
<feature type="transmembrane region" description="Helical" evidence="1">
    <location>
        <begin position="289"/>
        <end position="307"/>
    </location>
</feature>
<proteinExistence type="predicted"/>
<keyword evidence="1" id="KW-0812">Transmembrane</keyword>
<organism evidence="2 3">
    <name type="scientific">Psychroflexus longus</name>
    <dbReference type="NCBI Taxonomy" id="2873596"/>
    <lineage>
        <taxon>Bacteria</taxon>
        <taxon>Pseudomonadati</taxon>
        <taxon>Bacteroidota</taxon>
        <taxon>Flavobacteriia</taxon>
        <taxon>Flavobacteriales</taxon>
        <taxon>Flavobacteriaceae</taxon>
        <taxon>Psychroflexus</taxon>
    </lineage>
</organism>
<keyword evidence="3" id="KW-1185">Reference proteome</keyword>
<keyword evidence="1" id="KW-1133">Transmembrane helix</keyword>
<evidence type="ECO:0000313" key="3">
    <source>
        <dbReference type="Proteomes" id="UP001199314"/>
    </source>
</evidence>
<dbReference type="RefSeq" id="WP_224462199.1">
    <property type="nucleotide sequence ID" value="NZ_JAIQZE010000019.1"/>
</dbReference>
<evidence type="ECO:0000313" key="2">
    <source>
        <dbReference type="EMBL" id="MBZ9779869.1"/>
    </source>
</evidence>
<protein>
    <submittedName>
        <fullName evidence="2">DUF6427 family protein</fullName>
    </submittedName>
</protein>
<evidence type="ECO:0000256" key="1">
    <source>
        <dbReference type="SAM" id="Phobius"/>
    </source>
</evidence>
<dbReference type="InterPro" id="IPR045625">
    <property type="entry name" value="DUF6427"/>
</dbReference>
<feature type="transmembrane region" description="Helical" evidence="1">
    <location>
        <begin position="244"/>
        <end position="277"/>
    </location>
</feature>
<dbReference type="EMBL" id="JAIQZE010000019">
    <property type="protein sequence ID" value="MBZ9779869.1"/>
    <property type="molecule type" value="Genomic_DNA"/>
</dbReference>
<dbReference type="Pfam" id="PF19992">
    <property type="entry name" value="DUF6427"/>
    <property type="match status" value="1"/>
</dbReference>
<feature type="transmembrane region" description="Helical" evidence="1">
    <location>
        <begin position="12"/>
        <end position="30"/>
    </location>
</feature>
<feature type="transmembrane region" description="Helical" evidence="1">
    <location>
        <begin position="131"/>
        <end position="155"/>
    </location>
</feature>
<reference evidence="3" key="1">
    <citation type="submission" date="2023-07" db="EMBL/GenBank/DDBJ databases">
        <title>Novel species isolated from saline lakes on Tibetan Plateau.</title>
        <authorList>
            <person name="Lu H."/>
        </authorList>
    </citation>
    <scope>NUCLEOTIDE SEQUENCE [LARGE SCALE GENOMIC DNA]</scope>
    <source>
        <strain evidence="3">CAK8W</strain>
    </source>
</reference>
<dbReference type="Proteomes" id="UP001199314">
    <property type="component" value="Unassembled WGS sequence"/>
</dbReference>
<feature type="transmembrane region" description="Helical" evidence="1">
    <location>
        <begin position="202"/>
        <end position="224"/>
    </location>
</feature>
<accession>A0ABS7XNC5</accession>
<sequence length="308" mass="35459">MLTRFFSQSKPIAFAILSILFAVAFVIENFVSTSVNLNAELIFSKLGILLVFLLVVFILNFIVKRNKIHSPHTFGVSSFTLIIIAFPELLRSSQFIVSYFFLLLAFRRILSLKTNTNIKQKIFDSGLLLSISIWFEPFHWLFLLVIYFGVIMYASQNYRHFIIPFVGLAVGFILHISYFLILEDKWINVSTYLPKFNGVDSFFDSFKYGVLLGYLILVLFWIIFQLPGIYNRAKLHESESLSVILFFMLVSIGILMTNGSPLAVDAIYLILPLSILIGNYFQLKSTKKWIKESLYVFFITGVLFSALY</sequence>
<feature type="transmembrane region" description="Helical" evidence="1">
    <location>
        <begin position="70"/>
        <end position="87"/>
    </location>
</feature>
<feature type="transmembrane region" description="Helical" evidence="1">
    <location>
        <begin position="161"/>
        <end position="181"/>
    </location>
</feature>
<gene>
    <name evidence="2" type="ORF">LB452_13150</name>
</gene>